<proteinExistence type="predicted"/>
<dbReference type="Pfam" id="PF09413">
    <property type="entry name" value="DUF2007"/>
    <property type="match status" value="1"/>
</dbReference>
<dbReference type="EMBL" id="JACYTR010000099">
    <property type="protein sequence ID" value="MBD8528221.1"/>
    <property type="molecule type" value="Genomic_DNA"/>
</dbReference>
<evidence type="ECO:0000259" key="1">
    <source>
        <dbReference type="Pfam" id="PF09413"/>
    </source>
</evidence>
<comment type="caution">
    <text evidence="2">The sequence shown here is derived from an EMBL/GenBank/DDBJ whole genome shotgun (WGS) entry which is preliminary data.</text>
</comment>
<keyword evidence="3" id="KW-1185">Reference proteome</keyword>
<evidence type="ECO:0000313" key="2">
    <source>
        <dbReference type="EMBL" id="MBD8528221.1"/>
    </source>
</evidence>
<name>A0AAW3ZW21_9GAMM</name>
<feature type="domain" description="DUF2007" evidence="1">
    <location>
        <begin position="1"/>
        <end position="65"/>
    </location>
</feature>
<dbReference type="AlphaFoldDB" id="A0AAW3ZW21"/>
<dbReference type="Proteomes" id="UP000613768">
    <property type="component" value="Unassembled WGS sequence"/>
</dbReference>
<accession>A0AAW3ZW21</accession>
<sequence>MRPVYEAEHLIDAHMARGCLMAAGIQSEVRGEALTGALGELPVRGLITVWVSVDDVELARRVIGQWLDDLSAPNQCEIEA</sequence>
<organism evidence="2 3">
    <name type="scientific">Pseudomarimonas arenosa</name>
    <dbReference type="NCBI Taxonomy" id="2774145"/>
    <lineage>
        <taxon>Bacteria</taxon>
        <taxon>Pseudomonadati</taxon>
        <taxon>Pseudomonadota</taxon>
        <taxon>Gammaproteobacteria</taxon>
        <taxon>Lysobacterales</taxon>
        <taxon>Lysobacteraceae</taxon>
        <taxon>Pseudomarimonas</taxon>
    </lineage>
</organism>
<reference evidence="2 3" key="1">
    <citation type="submission" date="2020-09" db="EMBL/GenBank/DDBJ databases">
        <title>Pseudoxanthomonas sp. CAU 1598 isolated from sand of Yaerae Beach.</title>
        <authorList>
            <person name="Kim W."/>
        </authorList>
    </citation>
    <scope>NUCLEOTIDE SEQUENCE [LARGE SCALE GENOMIC DNA]</scope>
    <source>
        <strain evidence="2 3">CAU 1598</strain>
    </source>
</reference>
<dbReference type="RefSeq" id="WP_192031638.1">
    <property type="nucleotide sequence ID" value="NZ_JACYTR010000099.1"/>
</dbReference>
<protein>
    <submittedName>
        <fullName evidence="2">DUF2007 domain-containing protein</fullName>
    </submittedName>
</protein>
<gene>
    <name evidence="2" type="ORF">IFO71_20935</name>
</gene>
<evidence type="ECO:0000313" key="3">
    <source>
        <dbReference type="Proteomes" id="UP000613768"/>
    </source>
</evidence>
<dbReference type="InterPro" id="IPR018551">
    <property type="entry name" value="DUF2007"/>
</dbReference>